<name>A0ABT2G7I0_9BACT</name>
<feature type="domain" description="tRNA 2-selenouridine synthase AAA" evidence="1">
    <location>
        <begin position="65"/>
        <end position="222"/>
    </location>
</feature>
<accession>A0ABT2G7I0</accession>
<dbReference type="InterPro" id="IPR017582">
    <property type="entry name" value="SelU"/>
</dbReference>
<evidence type="ECO:0000313" key="2">
    <source>
        <dbReference type="EMBL" id="MCS5490416.1"/>
    </source>
</evidence>
<dbReference type="Pfam" id="PF26341">
    <property type="entry name" value="AAA_SelU"/>
    <property type="match status" value="1"/>
</dbReference>
<dbReference type="PANTHER" id="PTHR30401:SF0">
    <property type="entry name" value="TRNA 2-SELENOURIDINE SYNTHASE"/>
    <property type="match status" value="1"/>
</dbReference>
<dbReference type="InterPro" id="IPR058840">
    <property type="entry name" value="AAA_SelU"/>
</dbReference>
<keyword evidence="3" id="KW-1185">Reference proteome</keyword>
<dbReference type="RefSeq" id="WP_259414088.1">
    <property type="nucleotide sequence ID" value="NZ_JANWGH010000001.1"/>
</dbReference>
<organism evidence="2 3">
    <name type="scientific">Algoriphagus limi</name>
    <dbReference type="NCBI Taxonomy" id="2975273"/>
    <lineage>
        <taxon>Bacteria</taxon>
        <taxon>Pseudomonadati</taxon>
        <taxon>Bacteroidota</taxon>
        <taxon>Cytophagia</taxon>
        <taxon>Cytophagales</taxon>
        <taxon>Cyclobacteriaceae</taxon>
        <taxon>Algoriphagus</taxon>
    </lineage>
</organism>
<protein>
    <recommendedName>
        <fullName evidence="1">tRNA 2-selenouridine synthase AAA domain-containing protein</fullName>
    </recommendedName>
</protein>
<comment type="caution">
    <text evidence="2">The sequence shown here is derived from an EMBL/GenBank/DDBJ whole genome shotgun (WGS) entry which is preliminary data.</text>
</comment>
<sequence length="262" mass="30386">MVRIQSIQNKFLSNKPILLFDEGKGFIAQAIWQHYQPTQQVFIYRNGITGLLQEAEEVFKRKLKYVTLYGKTGVGKSALLEFLRSKNQQVLHLEELANHKGSTFGNLEHKTQLSQESFILQLAEQVAHFDPNRPVFVESEKYSLGKNLIPLSLLENFSNGKRVQLSLYRKNRIERLIKDYAGINDKEIEAGIEKLKFRIGSKKAEDLKRQLSRKNYEFVMEGLLDYFDKSDSYQKNETLSFDLIQNAEDLEKAGLDLIERFS</sequence>
<dbReference type="Proteomes" id="UP001206788">
    <property type="component" value="Unassembled WGS sequence"/>
</dbReference>
<gene>
    <name evidence="2" type="ORF">NY014_08245</name>
</gene>
<dbReference type="PANTHER" id="PTHR30401">
    <property type="entry name" value="TRNA 2-SELENOURIDINE SYNTHASE"/>
    <property type="match status" value="1"/>
</dbReference>
<reference evidence="2 3" key="1">
    <citation type="submission" date="2022-08" db="EMBL/GenBank/DDBJ databases">
        <title>Algoriphagus sp. CAU 1643 isolated from mud.</title>
        <authorList>
            <person name="Kim W."/>
        </authorList>
    </citation>
    <scope>NUCLEOTIDE SEQUENCE [LARGE SCALE GENOMIC DNA]</scope>
    <source>
        <strain evidence="2 3">CAU 1643</strain>
    </source>
</reference>
<proteinExistence type="predicted"/>
<evidence type="ECO:0000259" key="1">
    <source>
        <dbReference type="Pfam" id="PF26341"/>
    </source>
</evidence>
<evidence type="ECO:0000313" key="3">
    <source>
        <dbReference type="Proteomes" id="UP001206788"/>
    </source>
</evidence>
<dbReference type="EMBL" id="JANWGH010000001">
    <property type="protein sequence ID" value="MCS5490416.1"/>
    <property type="molecule type" value="Genomic_DNA"/>
</dbReference>